<proteinExistence type="predicted"/>
<dbReference type="EMBL" id="SRHE01000082">
    <property type="protein sequence ID" value="TWW10651.1"/>
    <property type="molecule type" value="Genomic_DNA"/>
</dbReference>
<protein>
    <recommendedName>
        <fullName evidence="1">DUF1553 domain-containing protein</fullName>
    </recommendedName>
</protein>
<sequence length="411" mass="45196">MEIDRANVAVQAELSRLEQRLKSEGLAESEREALKARAEELHGQQRKPEHAVGVRDLRDGIPATFVLSQGDAGSPAEEVRPGFPALYWPEDAVIEPSLAGGSGRRLALARWIVSPANPWTARVLVNRLWQQHFGAGLVATANDFGHTGARPEHQDLLDWLAQEFVRGGWSVKSMHRLLVTSAAYRRSVDVPDLAGAGAVDAENVLWGRQALRRMDAETLRDCLLQATGQLRPASGGAPRWPAISEELRHAQPAILEAEEGKDDGRMQGWYADAGVEVRVRSLYLVRKRCLPIPFLQVFDLPDATTSCARRDETIVAPQAIMLLNSPETISCVEALADELLSGSAESGDWQEAVIGGAFERLYLREPESEEREAARILLGKVLESVGESDRRHAVAELCRALVNANEFVFVD</sequence>
<evidence type="ECO:0000313" key="2">
    <source>
        <dbReference type="EMBL" id="TWW10651.1"/>
    </source>
</evidence>
<dbReference type="Pfam" id="PF07587">
    <property type="entry name" value="PSD1"/>
    <property type="match status" value="1"/>
</dbReference>
<comment type="caution">
    <text evidence="2">The sequence shown here is derived from an EMBL/GenBank/DDBJ whole genome shotgun (WGS) entry which is preliminary data.</text>
</comment>
<name>A0A5C6MCR1_9PLAN</name>
<dbReference type="PANTHER" id="PTHR35889:SF3">
    <property type="entry name" value="F-BOX DOMAIN-CONTAINING PROTEIN"/>
    <property type="match status" value="1"/>
</dbReference>
<accession>A0A5C6MCR1</accession>
<reference evidence="2 3" key="2">
    <citation type="submission" date="2019-08" db="EMBL/GenBank/DDBJ databases">
        <authorList>
            <person name="Henke P."/>
        </authorList>
    </citation>
    <scope>NUCLEOTIDE SEQUENCE [LARGE SCALE GENOMIC DNA]</scope>
    <source>
        <strain evidence="2">Phe10_nw2017</strain>
    </source>
</reference>
<feature type="domain" description="DUF1553" evidence="1">
    <location>
        <begin position="104"/>
        <end position="375"/>
    </location>
</feature>
<evidence type="ECO:0000259" key="1">
    <source>
        <dbReference type="Pfam" id="PF07587"/>
    </source>
</evidence>
<dbReference type="InterPro" id="IPR022655">
    <property type="entry name" value="DUF1553"/>
</dbReference>
<dbReference type="Proteomes" id="UP000321083">
    <property type="component" value="Unassembled WGS sequence"/>
</dbReference>
<dbReference type="PANTHER" id="PTHR35889">
    <property type="entry name" value="CYCLOINULO-OLIGOSACCHARIDE FRUCTANOTRANSFERASE-RELATED"/>
    <property type="match status" value="1"/>
</dbReference>
<keyword evidence="3" id="KW-1185">Reference proteome</keyword>
<reference evidence="2 3" key="1">
    <citation type="submission" date="2019-08" db="EMBL/GenBank/DDBJ databases">
        <title>100 year-old enigma solved: identification of Planctomyces bekefii, the type genus and species of the phylum Planctomycetes.</title>
        <authorList>
            <person name="Svetlana D.N."/>
            <person name="Overmann J."/>
        </authorList>
    </citation>
    <scope>NUCLEOTIDE SEQUENCE [LARGE SCALE GENOMIC DNA]</scope>
    <source>
        <strain evidence="2">Phe10_nw2017</strain>
    </source>
</reference>
<dbReference type="AlphaFoldDB" id="A0A5C6MCR1"/>
<organism evidence="2 3">
    <name type="scientific">Planctomyces bekefii</name>
    <dbReference type="NCBI Taxonomy" id="1653850"/>
    <lineage>
        <taxon>Bacteria</taxon>
        <taxon>Pseudomonadati</taxon>
        <taxon>Planctomycetota</taxon>
        <taxon>Planctomycetia</taxon>
        <taxon>Planctomycetales</taxon>
        <taxon>Planctomycetaceae</taxon>
        <taxon>Planctomyces</taxon>
    </lineage>
</organism>
<gene>
    <name evidence="2" type="ORF">E3A20_06270</name>
</gene>
<evidence type="ECO:0000313" key="3">
    <source>
        <dbReference type="Proteomes" id="UP000321083"/>
    </source>
</evidence>